<dbReference type="RefSeq" id="WP_345402208.1">
    <property type="nucleotide sequence ID" value="NZ_BAABHG010000013.1"/>
</dbReference>
<keyword evidence="1" id="KW-0678">Repressor</keyword>
<evidence type="ECO:0000256" key="2">
    <source>
        <dbReference type="ARBA" id="ARBA00023015"/>
    </source>
</evidence>
<keyword evidence="4" id="KW-0804">Transcription</keyword>
<accession>A0ABW5G7M5</accession>
<dbReference type="InterPro" id="IPR001647">
    <property type="entry name" value="HTH_TetR"/>
</dbReference>
<evidence type="ECO:0000256" key="1">
    <source>
        <dbReference type="ARBA" id="ARBA00022491"/>
    </source>
</evidence>
<dbReference type="PRINTS" id="PR00455">
    <property type="entry name" value="HTHTETR"/>
</dbReference>
<reference evidence="9" key="1">
    <citation type="journal article" date="2019" name="Int. J. Syst. Evol. Microbiol.">
        <title>The Global Catalogue of Microorganisms (GCM) 10K type strain sequencing project: providing services to taxonomists for standard genome sequencing and annotation.</title>
        <authorList>
            <consortium name="The Broad Institute Genomics Platform"/>
            <consortium name="The Broad Institute Genome Sequencing Center for Infectious Disease"/>
            <person name="Wu L."/>
            <person name="Ma J."/>
        </authorList>
    </citation>
    <scope>NUCLEOTIDE SEQUENCE [LARGE SCALE GENOMIC DNA]</scope>
    <source>
        <strain evidence="9">CGMCC 4.7643</strain>
    </source>
</reference>
<dbReference type="InterPro" id="IPR004111">
    <property type="entry name" value="Repressor_TetR_C"/>
</dbReference>
<evidence type="ECO:0000256" key="5">
    <source>
        <dbReference type="PROSITE-ProRule" id="PRU00335"/>
    </source>
</evidence>
<proteinExistence type="predicted"/>
<dbReference type="EMBL" id="JBHUKU010000001">
    <property type="protein sequence ID" value="MFD2457127.1"/>
    <property type="molecule type" value="Genomic_DNA"/>
</dbReference>
<dbReference type="InterPro" id="IPR009057">
    <property type="entry name" value="Homeodomain-like_sf"/>
</dbReference>
<dbReference type="PROSITE" id="PS50977">
    <property type="entry name" value="HTH_TETR_2"/>
    <property type="match status" value="1"/>
</dbReference>
<dbReference type="InterPro" id="IPR003012">
    <property type="entry name" value="Tet_transcr_reg_TetR"/>
</dbReference>
<feature type="domain" description="HTH tetR-type" evidence="7">
    <location>
        <begin position="5"/>
        <end position="65"/>
    </location>
</feature>
<dbReference type="Pfam" id="PF00440">
    <property type="entry name" value="TetR_N"/>
    <property type="match status" value="1"/>
</dbReference>
<dbReference type="PANTHER" id="PTHR30055">
    <property type="entry name" value="HTH-TYPE TRANSCRIPTIONAL REGULATOR RUTR"/>
    <property type="match status" value="1"/>
</dbReference>
<evidence type="ECO:0000256" key="6">
    <source>
        <dbReference type="SAM" id="MobiDB-lite"/>
    </source>
</evidence>
<dbReference type="SUPFAM" id="SSF48498">
    <property type="entry name" value="Tetracyclin repressor-like, C-terminal domain"/>
    <property type="match status" value="1"/>
</dbReference>
<dbReference type="PROSITE" id="PS01081">
    <property type="entry name" value="HTH_TETR_1"/>
    <property type="match status" value="1"/>
</dbReference>
<evidence type="ECO:0000259" key="7">
    <source>
        <dbReference type="PROSITE" id="PS50977"/>
    </source>
</evidence>
<dbReference type="Proteomes" id="UP001597419">
    <property type="component" value="Unassembled WGS sequence"/>
</dbReference>
<dbReference type="Gene3D" id="1.10.357.10">
    <property type="entry name" value="Tetracycline Repressor, domain 2"/>
    <property type="match status" value="1"/>
</dbReference>
<evidence type="ECO:0000256" key="3">
    <source>
        <dbReference type="ARBA" id="ARBA00023125"/>
    </source>
</evidence>
<organism evidence="8 9">
    <name type="scientific">Amycolatopsis samaneae</name>
    <dbReference type="NCBI Taxonomy" id="664691"/>
    <lineage>
        <taxon>Bacteria</taxon>
        <taxon>Bacillati</taxon>
        <taxon>Actinomycetota</taxon>
        <taxon>Actinomycetes</taxon>
        <taxon>Pseudonocardiales</taxon>
        <taxon>Pseudonocardiaceae</taxon>
        <taxon>Amycolatopsis</taxon>
    </lineage>
</organism>
<evidence type="ECO:0000313" key="9">
    <source>
        <dbReference type="Proteomes" id="UP001597419"/>
    </source>
</evidence>
<dbReference type="InterPro" id="IPR036271">
    <property type="entry name" value="Tet_transcr_reg_TetR-rel_C_sf"/>
</dbReference>
<sequence length="214" mass="22542">MTSDPLSREQIVRVAVELLDAEGVDGLSMRRLAGRIGAGATSLYWYVRSKEELVALAADAVFGEVGLPDPGREGWRAAAGTMARGLRATVLRHPWLPLVAASQPVVGPATARYTDHAFAVFRAAGFTGADLVRASNALVALVYGTTLSEATTNQGAPPREEPPDPAGETAIPSPRLRDRSDGAARDPSFEFGLRTVLDGLEARLTGPAADADRP</sequence>
<keyword evidence="3 5" id="KW-0238">DNA-binding</keyword>
<evidence type="ECO:0000256" key="4">
    <source>
        <dbReference type="ARBA" id="ARBA00023163"/>
    </source>
</evidence>
<evidence type="ECO:0000313" key="8">
    <source>
        <dbReference type="EMBL" id="MFD2457127.1"/>
    </source>
</evidence>
<dbReference type="InterPro" id="IPR023772">
    <property type="entry name" value="DNA-bd_HTH_TetR-type_CS"/>
</dbReference>
<feature type="DNA-binding region" description="H-T-H motif" evidence="5">
    <location>
        <begin position="28"/>
        <end position="47"/>
    </location>
</feature>
<name>A0ABW5G7M5_9PSEU</name>
<dbReference type="Pfam" id="PF02909">
    <property type="entry name" value="TetR_C_1"/>
    <property type="match status" value="1"/>
</dbReference>
<dbReference type="PANTHER" id="PTHR30055:SF151">
    <property type="entry name" value="TRANSCRIPTIONAL REGULATORY PROTEIN"/>
    <property type="match status" value="1"/>
</dbReference>
<feature type="compositionally biased region" description="Basic and acidic residues" evidence="6">
    <location>
        <begin position="175"/>
        <end position="188"/>
    </location>
</feature>
<dbReference type="SUPFAM" id="SSF46689">
    <property type="entry name" value="Homeodomain-like"/>
    <property type="match status" value="1"/>
</dbReference>
<protein>
    <submittedName>
        <fullName evidence="8">TetR/AcrR family transcriptional regulator</fullName>
    </submittedName>
</protein>
<gene>
    <name evidence="8" type="ORF">ACFSYJ_00885</name>
</gene>
<feature type="region of interest" description="Disordered" evidence="6">
    <location>
        <begin position="150"/>
        <end position="188"/>
    </location>
</feature>
<keyword evidence="9" id="KW-1185">Reference proteome</keyword>
<comment type="caution">
    <text evidence="8">The sequence shown here is derived from an EMBL/GenBank/DDBJ whole genome shotgun (WGS) entry which is preliminary data.</text>
</comment>
<keyword evidence="2" id="KW-0805">Transcription regulation</keyword>
<dbReference type="PRINTS" id="PR00400">
    <property type="entry name" value="TETREPRESSOR"/>
</dbReference>
<dbReference type="InterPro" id="IPR050109">
    <property type="entry name" value="HTH-type_TetR-like_transc_reg"/>
</dbReference>